<evidence type="ECO:0000313" key="3">
    <source>
        <dbReference type="Proteomes" id="UP000295375"/>
    </source>
</evidence>
<comment type="caution">
    <text evidence="2">The sequence shown here is derived from an EMBL/GenBank/DDBJ whole genome shotgun (WGS) entry which is preliminary data.</text>
</comment>
<keyword evidence="3" id="KW-1185">Reference proteome</keyword>
<dbReference type="PROSITE" id="PS51186">
    <property type="entry name" value="GNAT"/>
    <property type="match status" value="1"/>
</dbReference>
<dbReference type="PANTHER" id="PTHR43792:SF1">
    <property type="entry name" value="N-ACETYLTRANSFERASE DOMAIN-CONTAINING PROTEIN"/>
    <property type="match status" value="1"/>
</dbReference>
<dbReference type="InterPro" id="IPR000182">
    <property type="entry name" value="GNAT_dom"/>
</dbReference>
<dbReference type="OrthoDB" id="9801656at2"/>
<dbReference type="AlphaFoldDB" id="A0A4V6PWT2"/>
<dbReference type="Gene3D" id="3.40.630.30">
    <property type="match status" value="1"/>
</dbReference>
<sequence length="176" mass="19993">MNDIATMPTLETERLILRAFNEHDVDAMYLLGTIPEIIRYAGNQPLQSKAQAEEYLHKHPLRDYQVHGYGRYALVWKASNEVIGFSGIKFLDEVQENELGYRLFPEYWGKGLATEAARAVLPYAKDTLKLNRLVSLIHPDNHASKNVVRKLGFQLEKCVRVSLITDTDVEVHAGAL</sequence>
<keyword evidence="2" id="KW-0808">Transferase</keyword>
<organism evidence="2 3">
    <name type="scientific">Permianibacter aggregans</name>
    <dbReference type="NCBI Taxonomy" id="1510150"/>
    <lineage>
        <taxon>Bacteria</taxon>
        <taxon>Pseudomonadati</taxon>
        <taxon>Pseudomonadota</taxon>
        <taxon>Gammaproteobacteria</taxon>
        <taxon>Pseudomonadales</taxon>
        <taxon>Pseudomonadaceae</taxon>
        <taxon>Permianibacter</taxon>
    </lineage>
</organism>
<dbReference type="SUPFAM" id="SSF55729">
    <property type="entry name" value="Acyl-CoA N-acyltransferases (Nat)"/>
    <property type="match status" value="1"/>
</dbReference>
<dbReference type="InterPro" id="IPR051531">
    <property type="entry name" value="N-acetyltransferase"/>
</dbReference>
<accession>A0A4V6PWT2</accession>
<reference evidence="2 3" key="1">
    <citation type="submission" date="2019-03" db="EMBL/GenBank/DDBJ databases">
        <title>Genomic Encyclopedia of Type Strains, Phase IV (KMG-IV): sequencing the most valuable type-strain genomes for metagenomic binning, comparative biology and taxonomic classification.</title>
        <authorList>
            <person name="Goeker M."/>
        </authorList>
    </citation>
    <scope>NUCLEOTIDE SEQUENCE [LARGE SCALE GENOMIC DNA]</scope>
    <source>
        <strain evidence="2 3">DSM 103792</strain>
    </source>
</reference>
<dbReference type="RefSeq" id="WP_133587579.1">
    <property type="nucleotide sequence ID" value="NZ_CP037953.1"/>
</dbReference>
<dbReference type="EMBL" id="SNYM01000002">
    <property type="protein sequence ID" value="TDQ50427.1"/>
    <property type="molecule type" value="Genomic_DNA"/>
</dbReference>
<feature type="domain" description="N-acetyltransferase" evidence="1">
    <location>
        <begin position="15"/>
        <end position="176"/>
    </location>
</feature>
<protein>
    <submittedName>
        <fullName evidence="2">RimJ/RimL family protein N-acetyltransferase</fullName>
    </submittedName>
</protein>
<dbReference type="GO" id="GO:0016747">
    <property type="term" value="F:acyltransferase activity, transferring groups other than amino-acyl groups"/>
    <property type="evidence" value="ECO:0007669"/>
    <property type="project" value="InterPro"/>
</dbReference>
<gene>
    <name evidence="2" type="ORF">EV696_102108</name>
</gene>
<evidence type="ECO:0000313" key="2">
    <source>
        <dbReference type="EMBL" id="TDQ50427.1"/>
    </source>
</evidence>
<evidence type="ECO:0000259" key="1">
    <source>
        <dbReference type="PROSITE" id="PS51186"/>
    </source>
</evidence>
<proteinExistence type="predicted"/>
<dbReference type="InterPro" id="IPR016181">
    <property type="entry name" value="Acyl_CoA_acyltransferase"/>
</dbReference>
<dbReference type="Pfam" id="PF13302">
    <property type="entry name" value="Acetyltransf_3"/>
    <property type="match status" value="1"/>
</dbReference>
<name>A0A4V6PWT2_9GAMM</name>
<dbReference type="PANTHER" id="PTHR43792">
    <property type="entry name" value="GNAT FAMILY, PUTATIVE (AFU_ORTHOLOGUE AFUA_3G00765)-RELATED-RELATED"/>
    <property type="match status" value="1"/>
</dbReference>
<dbReference type="Proteomes" id="UP000295375">
    <property type="component" value="Unassembled WGS sequence"/>
</dbReference>